<evidence type="ECO:0000313" key="2">
    <source>
        <dbReference type="EMBL" id="JAT81899.1"/>
    </source>
</evidence>
<feature type="non-terminal residue" evidence="2">
    <location>
        <position position="1"/>
    </location>
</feature>
<accession>A0A1E1W4N1</accession>
<feature type="region of interest" description="Disordered" evidence="1">
    <location>
        <begin position="1"/>
        <end position="102"/>
    </location>
</feature>
<reference evidence="2" key="1">
    <citation type="submission" date="2015-09" db="EMBL/GenBank/DDBJ databases">
        <title>De novo assembly of Pectinophora gossypiella (Pink Bollworm) gut transcriptome.</title>
        <authorList>
            <person name="Tassone E.E."/>
        </authorList>
    </citation>
    <scope>NUCLEOTIDE SEQUENCE</scope>
</reference>
<dbReference type="AlphaFoldDB" id="A0A1E1W4N1"/>
<dbReference type="EMBL" id="GDQN01009155">
    <property type="protein sequence ID" value="JAT81899.1"/>
    <property type="molecule type" value="Transcribed_RNA"/>
</dbReference>
<evidence type="ECO:0000256" key="1">
    <source>
        <dbReference type="SAM" id="MobiDB-lite"/>
    </source>
</evidence>
<organism evidence="2">
    <name type="scientific">Pectinophora gossypiella</name>
    <name type="common">Cotton pink bollworm</name>
    <name type="synonym">Depressaria gossypiella</name>
    <dbReference type="NCBI Taxonomy" id="13191"/>
    <lineage>
        <taxon>Eukaryota</taxon>
        <taxon>Metazoa</taxon>
        <taxon>Ecdysozoa</taxon>
        <taxon>Arthropoda</taxon>
        <taxon>Hexapoda</taxon>
        <taxon>Insecta</taxon>
        <taxon>Pterygota</taxon>
        <taxon>Neoptera</taxon>
        <taxon>Endopterygota</taxon>
        <taxon>Lepidoptera</taxon>
        <taxon>Glossata</taxon>
        <taxon>Ditrysia</taxon>
        <taxon>Gelechioidea</taxon>
        <taxon>Gelechiidae</taxon>
        <taxon>Apatetrinae</taxon>
        <taxon>Pectinophora</taxon>
    </lineage>
</organism>
<proteinExistence type="predicted"/>
<feature type="compositionally biased region" description="Basic and acidic residues" evidence="1">
    <location>
        <begin position="83"/>
        <end position="102"/>
    </location>
</feature>
<feature type="compositionally biased region" description="Low complexity" evidence="1">
    <location>
        <begin position="39"/>
        <end position="54"/>
    </location>
</feature>
<dbReference type="OrthoDB" id="10047851at2759"/>
<feature type="compositionally biased region" description="Polar residues" evidence="1">
    <location>
        <begin position="1"/>
        <end position="10"/>
    </location>
</feature>
<feature type="non-terminal residue" evidence="2">
    <location>
        <position position="102"/>
    </location>
</feature>
<protein>
    <submittedName>
        <fullName evidence="2">Uncharacterized protein</fullName>
    </submittedName>
</protein>
<sequence length="102" mass="11576">SRVEARSNSPIRKKSPQHNGERKTKTKSMTPPPRKPTISESSDSSSSSSSSSSSDESRKSRRSSSSYRRDDYRKKGYRSPYSSEDRESNTPVEERRIVFVGK</sequence>
<name>A0A1E1W4N1_PECGO</name>
<gene>
    <name evidence="2" type="ORF">g.17563</name>
</gene>